<dbReference type="EMBL" id="JASAOK010000046">
    <property type="protein sequence ID" value="KAK6211702.1"/>
    <property type="molecule type" value="Genomic_DNA"/>
</dbReference>
<dbReference type="GO" id="GO:0051213">
    <property type="term" value="F:dioxygenase activity"/>
    <property type="evidence" value="ECO:0007669"/>
    <property type="project" value="UniProtKB-KW"/>
</dbReference>
<keyword evidence="2" id="KW-1185">Reference proteome</keyword>
<proteinExistence type="predicted"/>
<dbReference type="AlphaFoldDB" id="A0AAV9T4L8"/>
<dbReference type="InterPro" id="IPR029068">
    <property type="entry name" value="Glyas_Bleomycin-R_OHBP_Dase"/>
</dbReference>
<keyword evidence="1" id="KW-0223">Dioxygenase</keyword>
<organism evidence="1 2">
    <name type="scientific">Colletotrichum tabaci</name>
    <dbReference type="NCBI Taxonomy" id="1209068"/>
    <lineage>
        <taxon>Eukaryota</taxon>
        <taxon>Fungi</taxon>
        <taxon>Dikarya</taxon>
        <taxon>Ascomycota</taxon>
        <taxon>Pezizomycotina</taxon>
        <taxon>Sordariomycetes</taxon>
        <taxon>Hypocreomycetidae</taxon>
        <taxon>Glomerellales</taxon>
        <taxon>Glomerellaceae</taxon>
        <taxon>Colletotrichum</taxon>
        <taxon>Colletotrichum destructivum species complex</taxon>
    </lineage>
</organism>
<reference evidence="1 2" key="1">
    <citation type="submission" date="2023-04" db="EMBL/GenBank/DDBJ databases">
        <title>Colletotrichum tabacum stain YC1 causing leaf anthracnose on Nicotiana tabacum(L.) cv.</title>
        <authorList>
            <person name="Ji Z."/>
            <person name="Wang M."/>
            <person name="Zhang J."/>
            <person name="Wang N."/>
            <person name="Zhou Z."/>
        </authorList>
    </citation>
    <scope>NUCLEOTIDE SEQUENCE [LARGE SCALE GENOMIC DNA]</scope>
    <source>
        <strain evidence="1 2">YC1</strain>
    </source>
</reference>
<dbReference type="Gene3D" id="3.10.180.10">
    <property type="entry name" value="2,3-Dihydroxybiphenyl 1,2-Dioxygenase, domain 1"/>
    <property type="match status" value="1"/>
</dbReference>
<name>A0AAV9T4L8_9PEZI</name>
<comment type="caution">
    <text evidence="1">The sequence shown here is derived from an EMBL/GenBank/DDBJ whole genome shotgun (WGS) entry which is preliminary data.</text>
</comment>
<sequence>MSTDALRTNSSSSPTGLNLELIPIVKGLSRGEHLQHTWSSKPDGTIIDWAYSLTDESGFAAIQDRMHKAQSDGLVYDDPVPGGRIRLVGAELKWVIALPSPDGAVERGQLPFGCCNAPRAICPCQTMLRKTSYIPAPPGVDSLGVDDNSDLGGGVIVKVDFVPLSGPA</sequence>
<accession>A0AAV9T4L8</accession>
<dbReference type="Proteomes" id="UP001327957">
    <property type="component" value="Unassembled WGS sequence"/>
</dbReference>
<gene>
    <name evidence="1" type="ORF">QIS74_10966</name>
</gene>
<keyword evidence="1" id="KW-0560">Oxidoreductase</keyword>
<protein>
    <submittedName>
        <fullName evidence="1">Glyoxalase bleomycin resistance protein dioxygenase superfamily</fullName>
    </submittedName>
</protein>
<evidence type="ECO:0000313" key="2">
    <source>
        <dbReference type="Proteomes" id="UP001327957"/>
    </source>
</evidence>
<evidence type="ECO:0000313" key="1">
    <source>
        <dbReference type="EMBL" id="KAK6211702.1"/>
    </source>
</evidence>